<dbReference type="PANTHER" id="PTHR10629:SF52">
    <property type="entry name" value="DNA (CYTOSINE-5)-METHYLTRANSFERASE 1"/>
    <property type="match status" value="1"/>
</dbReference>
<evidence type="ECO:0000256" key="9">
    <source>
        <dbReference type="SAM" id="MobiDB-lite"/>
    </source>
</evidence>
<dbReference type="Pfam" id="PF00145">
    <property type="entry name" value="DNA_methylase"/>
    <property type="match status" value="1"/>
</dbReference>
<reference evidence="10 11" key="1">
    <citation type="submission" date="2016-09" db="EMBL/GenBank/DDBJ databases">
        <title>Phylogenomics of Achromobacter.</title>
        <authorList>
            <person name="Jeukens J."/>
            <person name="Freschi L."/>
            <person name="Vincent A.T."/>
            <person name="Emond-Rheault J.-G."/>
            <person name="Kukavica-Ibrulj I."/>
            <person name="Charette S.J."/>
            <person name="Levesque R.C."/>
        </authorList>
    </citation>
    <scope>NUCLEOTIDE SEQUENCE [LARGE SCALE GENOMIC DNA]</scope>
    <source>
        <strain evidence="10 11">AUS488</strain>
    </source>
</reference>
<evidence type="ECO:0000256" key="7">
    <source>
        <dbReference type="PROSITE-ProRule" id="PRU01016"/>
    </source>
</evidence>
<dbReference type="GO" id="GO:0032259">
    <property type="term" value="P:methylation"/>
    <property type="evidence" value="ECO:0007669"/>
    <property type="project" value="UniProtKB-KW"/>
</dbReference>
<dbReference type="AlphaFoldDB" id="A0A1R1JQR9"/>
<dbReference type="OrthoDB" id="9813719at2"/>
<dbReference type="PANTHER" id="PTHR10629">
    <property type="entry name" value="CYTOSINE-SPECIFIC METHYLTRANSFERASE"/>
    <property type="match status" value="1"/>
</dbReference>
<keyword evidence="5" id="KW-0680">Restriction system</keyword>
<dbReference type="PRINTS" id="PR00105">
    <property type="entry name" value="C5METTRFRASE"/>
</dbReference>
<evidence type="ECO:0000256" key="2">
    <source>
        <dbReference type="ARBA" id="ARBA00022603"/>
    </source>
</evidence>
<dbReference type="InterPro" id="IPR031303">
    <property type="entry name" value="C5_meth_CS"/>
</dbReference>
<organism evidence="10 11">
    <name type="scientific">Alcaligenes xylosoxydans xylosoxydans</name>
    <name type="common">Achromobacter xylosoxidans</name>
    <dbReference type="NCBI Taxonomy" id="85698"/>
    <lineage>
        <taxon>Bacteria</taxon>
        <taxon>Pseudomonadati</taxon>
        <taxon>Pseudomonadota</taxon>
        <taxon>Betaproteobacteria</taxon>
        <taxon>Burkholderiales</taxon>
        <taxon>Alcaligenaceae</taxon>
        <taxon>Achromobacter</taxon>
    </lineage>
</organism>
<evidence type="ECO:0000256" key="6">
    <source>
        <dbReference type="ARBA" id="ARBA00047422"/>
    </source>
</evidence>
<dbReference type="InterPro" id="IPR029063">
    <property type="entry name" value="SAM-dependent_MTases_sf"/>
</dbReference>
<dbReference type="Gene3D" id="3.90.120.10">
    <property type="entry name" value="DNA Methylase, subunit A, domain 2"/>
    <property type="match status" value="1"/>
</dbReference>
<comment type="caution">
    <text evidence="10">The sequence shown here is derived from an EMBL/GenBank/DDBJ whole genome shotgun (WGS) entry which is preliminary data.</text>
</comment>
<dbReference type="GO" id="GO:0009307">
    <property type="term" value="P:DNA restriction-modification system"/>
    <property type="evidence" value="ECO:0007669"/>
    <property type="project" value="UniProtKB-KW"/>
</dbReference>
<dbReference type="GO" id="GO:0003677">
    <property type="term" value="F:DNA binding"/>
    <property type="evidence" value="ECO:0007669"/>
    <property type="project" value="TreeGrafter"/>
</dbReference>
<dbReference type="Proteomes" id="UP000187251">
    <property type="component" value="Unassembled WGS sequence"/>
</dbReference>
<evidence type="ECO:0000256" key="1">
    <source>
        <dbReference type="ARBA" id="ARBA00011975"/>
    </source>
</evidence>
<evidence type="ECO:0000313" key="10">
    <source>
        <dbReference type="EMBL" id="OMG83424.1"/>
    </source>
</evidence>
<name>A0A1R1JQR9_ALCXX</name>
<dbReference type="EC" id="2.1.1.37" evidence="1"/>
<dbReference type="GO" id="GO:0044027">
    <property type="term" value="P:negative regulation of gene expression via chromosomal CpG island methylation"/>
    <property type="evidence" value="ECO:0007669"/>
    <property type="project" value="TreeGrafter"/>
</dbReference>
<gene>
    <name evidence="10" type="ORF">BIZ92_11970</name>
</gene>
<protein>
    <recommendedName>
        <fullName evidence="1">DNA (cytosine-5-)-methyltransferase</fullName>
        <ecNumber evidence="1">2.1.1.37</ecNumber>
    </recommendedName>
</protein>
<dbReference type="InterPro" id="IPR001525">
    <property type="entry name" value="C5_MeTfrase"/>
</dbReference>
<proteinExistence type="inferred from homology"/>
<dbReference type="SUPFAM" id="SSF53335">
    <property type="entry name" value="S-adenosyl-L-methionine-dependent methyltransferases"/>
    <property type="match status" value="1"/>
</dbReference>
<evidence type="ECO:0000256" key="3">
    <source>
        <dbReference type="ARBA" id="ARBA00022679"/>
    </source>
</evidence>
<keyword evidence="3 7" id="KW-0808">Transferase</keyword>
<dbReference type="RefSeq" id="WP_076413831.1">
    <property type="nucleotide sequence ID" value="NZ_AP028040.1"/>
</dbReference>
<dbReference type="EMBL" id="MJMN01000024">
    <property type="protein sequence ID" value="OMG83424.1"/>
    <property type="molecule type" value="Genomic_DNA"/>
</dbReference>
<feature type="active site" evidence="7">
    <location>
        <position position="130"/>
    </location>
</feature>
<dbReference type="InterPro" id="IPR050390">
    <property type="entry name" value="C5-Methyltransferase"/>
</dbReference>
<keyword evidence="2 7" id="KW-0489">Methyltransferase</keyword>
<evidence type="ECO:0000256" key="8">
    <source>
        <dbReference type="RuleBase" id="RU000416"/>
    </source>
</evidence>
<dbReference type="GO" id="GO:0003886">
    <property type="term" value="F:DNA (cytosine-5-)-methyltransferase activity"/>
    <property type="evidence" value="ECO:0007669"/>
    <property type="project" value="UniProtKB-EC"/>
</dbReference>
<evidence type="ECO:0000256" key="4">
    <source>
        <dbReference type="ARBA" id="ARBA00022691"/>
    </source>
</evidence>
<dbReference type="PROSITE" id="PS00095">
    <property type="entry name" value="C5_MTASE_2"/>
    <property type="match status" value="1"/>
</dbReference>
<comment type="similarity">
    <text evidence="7 8">Belongs to the class I-like SAM-binding methyltransferase superfamily. C5-methyltransferase family.</text>
</comment>
<dbReference type="PROSITE" id="PS51679">
    <property type="entry name" value="SAM_MT_C5"/>
    <property type="match status" value="1"/>
</dbReference>
<feature type="region of interest" description="Disordered" evidence="9">
    <location>
        <begin position="509"/>
        <end position="543"/>
    </location>
</feature>
<dbReference type="Gene3D" id="3.40.50.150">
    <property type="entry name" value="Vaccinia Virus protein VP39"/>
    <property type="match status" value="1"/>
</dbReference>
<dbReference type="NCBIfam" id="TIGR00675">
    <property type="entry name" value="dcm"/>
    <property type="match status" value="1"/>
</dbReference>
<sequence>MPIPVIDLFAGPGGLGEGFSSLRDYKREPVFEIGLSIEKDPIAHRTLTLRAVFRHLRGTKHIQHYYSYIRNEIDEPTFRTIPAVAEAFANAEKEARCLELGKADEASIDAEIQAALGGKDTWVLIGGPPCQAYSLAGRARRANDKTFKDDVKHFLYKEYLRIIRVHRPTIFVMENVKGLLSSQHSGSPMFERILSDLCTPSPGVEYEIRSFVKKGNSDTLEPGDFVIQAERYGIPQSRHRVILLGIRKDAGAFRHDLLPVSKPVSVKQAIDDLPKIRSKLSRGDSTDAWRRAVLAGPSYLEGWGTPNERAMTELMRISARAATWNSVGKPFAQKPGRKPKFAGQTEFQRWVHDRSLNGFCQHEARAHMDSDLARYLFAACFAQSLRYSPRLDIFPPKLLPKHSNITKERNTTEAIPFKDRFRVQCAKDPATTIVSHIAKDGHYYIHYDPTQCRSLTVREAARLQTFPDNYFFAGTRTEQYTQVGNAVPPLLAHKLAKIVRGVLAELNRNSRRKARNSSLQRKSIPDGPIPAKQQAELDLAQVN</sequence>
<comment type="catalytic activity">
    <reaction evidence="6">
        <text>a 2'-deoxycytidine in DNA + S-adenosyl-L-methionine = a 5-methyl-2'-deoxycytidine in DNA + S-adenosyl-L-homocysteine + H(+)</text>
        <dbReference type="Rhea" id="RHEA:13681"/>
        <dbReference type="Rhea" id="RHEA-COMP:11369"/>
        <dbReference type="Rhea" id="RHEA-COMP:11370"/>
        <dbReference type="ChEBI" id="CHEBI:15378"/>
        <dbReference type="ChEBI" id="CHEBI:57856"/>
        <dbReference type="ChEBI" id="CHEBI:59789"/>
        <dbReference type="ChEBI" id="CHEBI:85452"/>
        <dbReference type="ChEBI" id="CHEBI:85454"/>
        <dbReference type="EC" id="2.1.1.37"/>
    </reaction>
</comment>
<evidence type="ECO:0000313" key="11">
    <source>
        <dbReference type="Proteomes" id="UP000187251"/>
    </source>
</evidence>
<accession>A0A1R1JQR9</accession>
<evidence type="ECO:0000256" key="5">
    <source>
        <dbReference type="ARBA" id="ARBA00022747"/>
    </source>
</evidence>
<keyword evidence="4 7" id="KW-0949">S-adenosyl-L-methionine</keyword>